<keyword evidence="1" id="KW-0732">Signal</keyword>
<name>A0A4V6P690_9BACT</name>
<dbReference type="InterPro" id="IPR026341">
    <property type="entry name" value="T9SS_type_B"/>
</dbReference>
<sequence>MRTLLSLFLLTVVSFFASAQVNLNQGLVANYPFNGTANDATGNGHNAAVQGGAVFSTDRFGNVSSAMSFDGIDDYLRIVDNGAFSTTSFSLSFWFSTDRNNLVQVPVGKRDFGPTNNSEFGINLMPAASGSHLQTFLVSNAKPCSVFGAPNDYYVYDAFPANYCTVRWYHVVVTFSNGIQKIYLDGQLKSSSTAPFTAKSTCQTDLRFGMWWGGDPSWFRGKLDDIRWYSREINAAEALALYSSPVAPAVQANCASCLQLPQAGISGAVVCGNGTGFLTFSATAGTAPYTVTISDGSNSFTQLITTNSATIPVAAVTTTTYTLISVKDATGCERGTGFTSGSATVNFNPLPIIATTPANPSFCPGDSVQLSATGGSTYAWSPATGLSNPTIANPKAAPAATTTYKLVVTTAAGCKDSLNVTVTRKTAPTVTLTPANPAFCPGDSVQLVSGGGTTYNWVPTTGLSSASIASPKAAPLATTSYKVLVTNAQGCKDSASVTVTRHPAAVATVSATNPVFCQGDTTQLTATGGVSYAWSPSATLSNASITAPLAFPLATTSYKVVVTNNTGCRDSALIVLTVNPKPVVNLGPDTLLCGSNTLAFNATIAGATQYNWSNGSTAASTSVNAPGTYSVAVQVNGCITPARDTVVVSQATVPTVTLGADRKICSTDNLQLGFNGTNYTSFVWSTGSASPTISINTAGQYWIRVQNSCGAAADSVDVQTEICNDDLYFPSAFTPNHDGKNDGFKAIHAAGVTMAYYHLRIYNRWGNRVFQTYYLEAAWGGTIEGERQGLNTFVYYVEYRRTPNSPLINKKGTFVQIR</sequence>
<keyword evidence="3" id="KW-1185">Reference proteome</keyword>
<feature type="signal peptide" evidence="1">
    <location>
        <begin position="1"/>
        <end position="19"/>
    </location>
</feature>
<dbReference type="EMBL" id="SKFH01000002">
    <property type="protein sequence ID" value="TCZ74422.1"/>
    <property type="molecule type" value="Genomic_DNA"/>
</dbReference>
<gene>
    <name evidence="2" type="ORF">E0486_02005</name>
</gene>
<dbReference type="GO" id="GO:0004553">
    <property type="term" value="F:hydrolase activity, hydrolyzing O-glycosyl compounds"/>
    <property type="evidence" value="ECO:0007669"/>
    <property type="project" value="UniProtKB-ARBA"/>
</dbReference>
<dbReference type="Proteomes" id="UP000295164">
    <property type="component" value="Unassembled WGS sequence"/>
</dbReference>
<evidence type="ECO:0000313" key="3">
    <source>
        <dbReference type="Proteomes" id="UP000295164"/>
    </source>
</evidence>
<dbReference type="OrthoDB" id="9765926at2"/>
<proteinExistence type="predicted"/>
<dbReference type="Pfam" id="PF13585">
    <property type="entry name" value="CHU_C"/>
    <property type="match status" value="1"/>
</dbReference>
<evidence type="ECO:0000256" key="1">
    <source>
        <dbReference type="SAM" id="SignalP"/>
    </source>
</evidence>
<comment type="caution">
    <text evidence="2">The sequence shown here is derived from an EMBL/GenBank/DDBJ whole genome shotgun (WGS) entry which is preliminary data.</text>
</comment>
<organism evidence="2 3">
    <name type="scientific">Flaviaesturariibacter aridisoli</name>
    <dbReference type="NCBI Taxonomy" id="2545761"/>
    <lineage>
        <taxon>Bacteria</taxon>
        <taxon>Pseudomonadati</taxon>
        <taxon>Bacteroidota</taxon>
        <taxon>Chitinophagia</taxon>
        <taxon>Chitinophagales</taxon>
        <taxon>Chitinophagaceae</taxon>
        <taxon>Flaviaestuariibacter</taxon>
    </lineage>
</organism>
<feature type="chain" id="PRO_5020420619" evidence="1">
    <location>
        <begin position="20"/>
        <end position="818"/>
    </location>
</feature>
<dbReference type="AlphaFoldDB" id="A0A4V6P690"/>
<accession>A0A4V6P690</accession>
<protein>
    <submittedName>
        <fullName evidence="2">T9SS type B sorting domain-containing protein</fullName>
    </submittedName>
</protein>
<dbReference type="GO" id="GO:0005975">
    <property type="term" value="P:carbohydrate metabolic process"/>
    <property type="evidence" value="ECO:0007669"/>
    <property type="project" value="UniProtKB-ARBA"/>
</dbReference>
<dbReference type="InterPro" id="IPR013320">
    <property type="entry name" value="ConA-like_dom_sf"/>
</dbReference>
<evidence type="ECO:0000313" key="2">
    <source>
        <dbReference type="EMBL" id="TCZ74422.1"/>
    </source>
</evidence>
<dbReference type="Pfam" id="PF13385">
    <property type="entry name" value="Laminin_G_3"/>
    <property type="match status" value="1"/>
</dbReference>
<dbReference type="RefSeq" id="WP_131850468.1">
    <property type="nucleotide sequence ID" value="NZ_SKFH01000002.1"/>
</dbReference>
<dbReference type="NCBIfam" id="TIGR04131">
    <property type="entry name" value="Bac_Flav_CTERM"/>
    <property type="match status" value="1"/>
</dbReference>
<dbReference type="SUPFAM" id="SSF49899">
    <property type="entry name" value="Concanavalin A-like lectins/glucanases"/>
    <property type="match status" value="1"/>
</dbReference>
<reference evidence="2 3" key="1">
    <citation type="submission" date="2019-03" db="EMBL/GenBank/DDBJ databases">
        <authorList>
            <person name="Kim M.K.M."/>
        </authorList>
    </citation>
    <scope>NUCLEOTIDE SEQUENCE [LARGE SCALE GENOMIC DNA]</scope>
    <source>
        <strain evidence="2 3">17J68-15</strain>
    </source>
</reference>
<dbReference type="Gene3D" id="2.60.120.200">
    <property type="match status" value="1"/>
</dbReference>